<dbReference type="EMBL" id="UINC01030742">
    <property type="protein sequence ID" value="SVB15628.1"/>
    <property type="molecule type" value="Genomic_DNA"/>
</dbReference>
<organism evidence="2">
    <name type="scientific">marine metagenome</name>
    <dbReference type="NCBI Taxonomy" id="408172"/>
    <lineage>
        <taxon>unclassified sequences</taxon>
        <taxon>metagenomes</taxon>
        <taxon>ecological metagenomes</taxon>
    </lineage>
</organism>
<accession>A0A382BP65</accession>
<gene>
    <name evidence="2" type="ORF">METZ01_LOCUS168482</name>
</gene>
<sequence>MKELIIAFGLFLFIEGILYALFPSKMKSMLQKLNEVNDSQLRTGGFLFAIIGFIIIWYLKG</sequence>
<dbReference type="Pfam" id="PF09838">
    <property type="entry name" value="DUF2065"/>
    <property type="match status" value="1"/>
</dbReference>
<evidence type="ECO:0000256" key="1">
    <source>
        <dbReference type="SAM" id="Phobius"/>
    </source>
</evidence>
<evidence type="ECO:0000313" key="2">
    <source>
        <dbReference type="EMBL" id="SVB15628.1"/>
    </source>
</evidence>
<keyword evidence="1" id="KW-0472">Membrane</keyword>
<dbReference type="AlphaFoldDB" id="A0A382BP65"/>
<dbReference type="PANTHER" id="PTHR38602">
    <property type="entry name" value="INNER MEMBRANE PROTEIN-RELATED"/>
    <property type="match status" value="1"/>
</dbReference>
<dbReference type="InterPro" id="IPR019201">
    <property type="entry name" value="DUF2065"/>
</dbReference>
<evidence type="ECO:0008006" key="3">
    <source>
        <dbReference type="Google" id="ProtNLM"/>
    </source>
</evidence>
<keyword evidence="1" id="KW-1133">Transmembrane helix</keyword>
<feature type="transmembrane region" description="Helical" evidence="1">
    <location>
        <begin position="6"/>
        <end position="22"/>
    </location>
</feature>
<protein>
    <recommendedName>
        <fullName evidence="3">Ubiquitin-binding protein</fullName>
    </recommendedName>
</protein>
<proteinExistence type="predicted"/>
<feature type="transmembrane region" description="Helical" evidence="1">
    <location>
        <begin position="43"/>
        <end position="59"/>
    </location>
</feature>
<name>A0A382BP65_9ZZZZ</name>
<reference evidence="2" key="1">
    <citation type="submission" date="2018-05" db="EMBL/GenBank/DDBJ databases">
        <authorList>
            <person name="Lanie J.A."/>
            <person name="Ng W.-L."/>
            <person name="Kazmierczak K.M."/>
            <person name="Andrzejewski T.M."/>
            <person name="Davidsen T.M."/>
            <person name="Wayne K.J."/>
            <person name="Tettelin H."/>
            <person name="Glass J.I."/>
            <person name="Rusch D."/>
            <person name="Podicherti R."/>
            <person name="Tsui H.-C.T."/>
            <person name="Winkler M.E."/>
        </authorList>
    </citation>
    <scope>NUCLEOTIDE SEQUENCE</scope>
</reference>
<keyword evidence="1" id="KW-0812">Transmembrane</keyword>
<dbReference type="PANTHER" id="PTHR38602:SF1">
    <property type="entry name" value="INNER MEMBRANE PROTEIN"/>
    <property type="match status" value="1"/>
</dbReference>